<name>A0AC35GK87_9BILA</name>
<evidence type="ECO:0000313" key="2">
    <source>
        <dbReference type="WBParaSite" id="PS1159_v2.g6218.t1"/>
    </source>
</evidence>
<evidence type="ECO:0000313" key="1">
    <source>
        <dbReference type="Proteomes" id="UP000887580"/>
    </source>
</evidence>
<organism evidence="1 2">
    <name type="scientific">Panagrolaimus sp. PS1159</name>
    <dbReference type="NCBI Taxonomy" id="55785"/>
    <lineage>
        <taxon>Eukaryota</taxon>
        <taxon>Metazoa</taxon>
        <taxon>Ecdysozoa</taxon>
        <taxon>Nematoda</taxon>
        <taxon>Chromadorea</taxon>
        <taxon>Rhabditida</taxon>
        <taxon>Tylenchina</taxon>
        <taxon>Panagrolaimomorpha</taxon>
        <taxon>Panagrolaimoidea</taxon>
        <taxon>Panagrolaimidae</taxon>
        <taxon>Panagrolaimus</taxon>
    </lineage>
</organism>
<accession>A0AC35GK87</accession>
<reference evidence="2" key="1">
    <citation type="submission" date="2022-11" db="UniProtKB">
        <authorList>
            <consortium name="WormBaseParasite"/>
        </authorList>
    </citation>
    <scope>IDENTIFICATION</scope>
</reference>
<protein>
    <submittedName>
        <fullName evidence="2">Peptidase S1 domain-containing protein</fullName>
    </submittedName>
</protein>
<sequence length="165" mass="18216">MAAEKLILFFAAIFLFQQNVYGFNGNRIVGGTATPDGVFKFLPRLTMAIGGPGLNGTESDICSSTIISSRHILTAAHCIHIGMGLGQRMTGEAVYRAQGVFIHYRPKYKVVEVKGALKAKKFYLDLHNYAVAPRIYVHPSYSFTHFCLDDIAIIEFPEGTNLNIT</sequence>
<dbReference type="Proteomes" id="UP000887580">
    <property type="component" value="Unplaced"/>
</dbReference>
<dbReference type="WBParaSite" id="PS1159_v2.g6218.t1">
    <property type="protein sequence ID" value="PS1159_v2.g6218.t1"/>
    <property type="gene ID" value="PS1159_v2.g6218"/>
</dbReference>
<proteinExistence type="predicted"/>